<evidence type="ECO:0000256" key="3">
    <source>
        <dbReference type="ARBA" id="ARBA00005913"/>
    </source>
</evidence>
<keyword evidence="5" id="KW-0813">Transport</keyword>
<dbReference type="Proteomes" id="UP000053317">
    <property type="component" value="Unassembled WGS sequence"/>
</dbReference>
<comment type="subcellular location">
    <subcellularLocation>
        <location evidence="2">Endosome</location>
    </subcellularLocation>
</comment>
<dbReference type="InterPro" id="IPR019371">
    <property type="entry name" value="KxDL_dom"/>
</dbReference>
<reference evidence="10 11" key="2">
    <citation type="submission" date="2015-05" db="EMBL/GenBank/DDBJ databases">
        <authorList>
            <person name="Morales-Cruz A."/>
            <person name="Amrine K.C."/>
            <person name="Cantu D."/>
        </authorList>
    </citation>
    <scope>NUCLEOTIDE SEQUENCE [LARGE SCALE GENOMIC DNA]</scope>
    <source>
        <strain evidence="10">UCRPC4</strain>
    </source>
</reference>
<dbReference type="InterPro" id="IPR051390">
    <property type="entry name" value="BLOC-1_subunit_KXD1"/>
</dbReference>
<keyword evidence="6" id="KW-0967">Endosome</keyword>
<feature type="region of interest" description="Disordered" evidence="8">
    <location>
        <begin position="1"/>
        <end position="79"/>
    </location>
</feature>
<sequence length="184" mass="20020">MATTAYRQHYALPREGTLPISMPRKATHDTYQGRSMAMSPPEGSDYASSRSGPSYSAGSSTYAGSSSGDLEPSSSASYSGVDVLDTLSDRMNRAFDPITMDKGLARQAQSSGQLNAKQRELLELQAAAQRRMKSSRVRYAAGLQAAKETRSDLDYIRSQVPATKAQAERKYPDAYAQARKKYGS</sequence>
<accession>A0A0G2E3U8</accession>
<evidence type="ECO:0000256" key="8">
    <source>
        <dbReference type="SAM" id="MobiDB-lite"/>
    </source>
</evidence>
<dbReference type="PANTHER" id="PTHR37787:SF1">
    <property type="entry name" value="BIOGENESIS OF LYSOSOME-RELATED ORGANELLES COMPLEX 1 SUBUNIT KXD1"/>
    <property type="match status" value="1"/>
</dbReference>
<dbReference type="GO" id="GO:0007032">
    <property type="term" value="P:endosome organization"/>
    <property type="evidence" value="ECO:0007669"/>
    <property type="project" value="TreeGrafter"/>
</dbReference>
<keyword evidence="11" id="KW-1185">Reference proteome</keyword>
<evidence type="ECO:0000256" key="1">
    <source>
        <dbReference type="ARBA" id="ARBA00002069"/>
    </source>
</evidence>
<dbReference type="OrthoDB" id="4089816at2759"/>
<evidence type="ECO:0000256" key="6">
    <source>
        <dbReference type="ARBA" id="ARBA00022753"/>
    </source>
</evidence>
<dbReference type="AlphaFoldDB" id="A0A0G2E3U8"/>
<dbReference type="GO" id="GO:0031083">
    <property type="term" value="C:BLOC-1 complex"/>
    <property type="evidence" value="ECO:0007669"/>
    <property type="project" value="TreeGrafter"/>
</dbReference>
<evidence type="ECO:0000313" key="11">
    <source>
        <dbReference type="Proteomes" id="UP000053317"/>
    </source>
</evidence>
<dbReference type="GO" id="GO:0032880">
    <property type="term" value="P:regulation of protein localization"/>
    <property type="evidence" value="ECO:0007669"/>
    <property type="project" value="TreeGrafter"/>
</dbReference>
<dbReference type="EMBL" id="LCWF01000137">
    <property type="protein sequence ID" value="KKY17737.1"/>
    <property type="molecule type" value="Genomic_DNA"/>
</dbReference>
<proteinExistence type="inferred from homology"/>
<feature type="compositionally biased region" description="Low complexity" evidence="8">
    <location>
        <begin position="43"/>
        <end position="77"/>
    </location>
</feature>
<dbReference type="Pfam" id="PF10241">
    <property type="entry name" value="KxDL"/>
    <property type="match status" value="1"/>
</dbReference>
<evidence type="ECO:0000313" key="10">
    <source>
        <dbReference type="EMBL" id="KKY17737.1"/>
    </source>
</evidence>
<comment type="function">
    <text evidence="1">Component of the biogenesis of lysosome-related organelles complex-1 (BLOC-1) involved in endosomal cargo sorting.</text>
</comment>
<evidence type="ECO:0000259" key="9">
    <source>
        <dbReference type="Pfam" id="PF10241"/>
    </source>
</evidence>
<feature type="region of interest" description="Disordered" evidence="8">
    <location>
        <begin position="162"/>
        <end position="184"/>
    </location>
</feature>
<feature type="domain" description="KxDL" evidence="9">
    <location>
        <begin position="90"/>
        <end position="175"/>
    </location>
</feature>
<protein>
    <recommendedName>
        <fullName evidence="4">Biogenesis of lysosome-related organelles complex 1 subunit KXD1</fullName>
    </recommendedName>
    <alternativeName>
        <fullName evidence="7">KxDL homolog</fullName>
    </alternativeName>
</protein>
<gene>
    <name evidence="10" type="ORF">UCRPC4_g05370</name>
</gene>
<dbReference type="PANTHER" id="PTHR37787">
    <property type="entry name" value="BIOGENESIS OF LYSOSOME-RELATED ORGANELLES COMPLEX 1 SUBUNIT KXD1"/>
    <property type="match status" value="1"/>
</dbReference>
<reference evidence="10 11" key="1">
    <citation type="submission" date="2015-05" db="EMBL/GenBank/DDBJ databases">
        <title>Distinctive expansion of gene families associated with plant cell wall degradation and secondary metabolism in the genomes of grapevine trunk pathogens.</title>
        <authorList>
            <person name="Lawrence D.P."/>
            <person name="Travadon R."/>
            <person name="Rolshausen P.E."/>
            <person name="Baumgartner K."/>
        </authorList>
    </citation>
    <scope>NUCLEOTIDE SEQUENCE [LARGE SCALE GENOMIC DNA]</scope>
    <source>
        <strain evidence="10">UCRPC4</strain>
    </source>
</reference>
<evidence type="ECO:0000256" key="4">
    <source>
        <dbReference type="ARBA" id="ARBA00016207"/>
    </source>
</evidence>
<evidence type="ECO:0000256" key="7">
    <source>
        <dbReference type="ARBA" id="ARBA00029808"/>
    </source>
</evidence>
<name>A0A0G2E3U8_PHACM</name>
<comment type="similarity">
    <text evidence="3">Belongs to the KXD1 family.</text>
</comment>
<evidence type="ECO:0000256" key="5">
    <source>
        <dbReference type="ARBA" id="ARBA00022448"/>
    </source>
</evidence>
<evidence type="ECO:0000256" key="2">
    <source>
        <dbReference type="ARBA" id="ARBA00004177"/>
    </source>
</evidence>
<comment type="caution">
    <text evidence="10">The sequence shown here is derived from an EMBL/GenBank/DDBJ whole genome shotgun (WGS) entry which is preliminary data.</text>
</comment>
<organism evidence="10 11">
    <name type="scientific">Phaeomoniella chlamydospora</name>
    <name type="common">Phaeoacremonium chlamydosporum</name>
    <dbReference type="NCBI Taxonomy" id="158046"/>
    <lineage>
        <taxon>Eukaryota</taxon>
        <taxon>Fungi</taxon>
        <taxon>Dikarya</taxon>
        <taxon>Ascomycota</taxon>
        <taxon>Pezizomycotina</taxon>
        <taxon>Eurotiomycetes</taxon>
        <taxon>Chaetothyriomycetidae</taxon>
        <taxon>Phaeomoniellales</taxon>
        <taxon>Phaeomoniellaceae</taxon>
        <taxon>Phaeomoniella</taxon>
    </lineage>
</organism>
<dbReference type="GO" id="GO:0005768">
    <property type="term" value="C:endosome"/>
    <property type="evidence" value="ECO:0007669"/>
    <property type="project" value="UniProtKB-SubCell"/>
</dbReference>